<evidence type="ECO:0000313" key="3">
    <source>
        <dbReference type="Proteomes" id="UP001319180"/>
    </source>
</evidence>
<dbReference type="EMBL" id="JAHESC010000010">
    <property type="protein sequence ID" value="MBT1686620.1"/>
    <property type="molecule type" value="Genomic_DNA"/>
</dbReference>
<dbReference type="InterPro" id="IPR008969">
    <property type="entry name" value="CarboxyPept-like_regulatory"/>
</dbReference>
<evidence type="ECO:0000313" key="2">
    <source>
        <dbReference type="EMBL" id="MBT1686620.1"/>
    </source>
</evidence>
<keyword evidence="2" id="KW-0121">Carboxypeptidase</keyword>
<keyword evidence="1" id="KW-0732">Signal</keyword>
<dbReference type="InterPro" id="IPR043741">
    <property type="entry name" value="DUF5686"/>
</dbReference>
<dbReference type="GO" id="GO:0004180">
    <property type="term" value="F:carboxypeptidase activity"/>
    <property type="evidence" value="ECO:0007669"/>
    <property type="project" value="UniProtKB-KW"/>
</dbReference>
<dbReference type="Proteomes" id="UP001319180">
    <property type="component" value="Unassembled WGS sequence"/>
</dbReference>
<reference evidence="2 3" key="1">
    <citation type="submission" date="2021-05" db="EMBL/GenBank/DDBJ databases">
        <title>A Polyphasic approach of four new species of the genus Ohtaekwangia: Ohtaekwangia histidinii sp. nov., Ohtaekwangia cretensis sp. nov., Ohtaekwangia indiensis sp. nov., Ohtaekwangia reichenbachii sp. nov. from diverse environment.</title>
        <authorList>
            <person name="Octaviana S."/>
        </authorList>
    </citation>
    <scope>NUCLEOTIDE SEQUENCE [LARGE SCALE GENOMIC DNA]</scope>
    <source>
        <strain evidence="2 3">PWU37</strain>
    </source>
</reference>
<keyword evidence="2" id="KW-0645">Protease</keyword>
<dbReference type="RefSeq" id="WP_254089857.1">
    <property type="nucleotide sequence ID" value="NZ_JAHESC010000010.1"/>
</dbReference>
<name>A0AAP2D955_9BACT</name>
<dbReference type="AlphaFoldDB" id="A0AAP2D955"/>
<keyword evidence="3" id="KW-1185">Reference proteome</keyword>
<proteinExistence type="predicted"/>
<evidence type="ECO:0000256" key="1">
    <source>
        <dbReference type="SAM" id="SignalP"/>
    </source>
</evidence>
<feature type="chain" id="PRO_5042905912" evidence="1">
    <location>
        <begin position="29"/>
        <end position="883"/>
    </location>
</feature>
<comment type="caution">
    <text evidence="2">The sequence shown here is derived from an EMBL/GenBank/DDBJ whole genome shotgun (WGS) entry which is preliminary data.</text>
</comment>
<keyword evidence="2" id="KW-0378">Hydrolase</keyword>
<gene>
    <name evidence="2" type="ORF">KK078_08640</name>
</gene>
<dbReference type="Pfam" id="PF18939">
    <property type="entry name" value="DUF5686"/>
    <property type="match status" value="1"/>
</dbReference>
<dbReference type="SUPFAM" id="SSF49464">
    <property type="entry name" value="Carboxypeptidase regulatory domain-like"/>
    <property type="match status" value="1"/>
</dbReference>
<sequence length="883" mass="102017">MFFLPKRARPKTLCLLVGIVMLSLPGYAQGIRGTLQDETGKPLPYATIFVRQIGTGTTSNENGMYEVALDSGHYEIIYQYLGYETAVRIIDIDNDLRDVNVTLKPQATVLPTVVVQDGKEDPAYTIMRKAIAKAKYHTQQLDGYSARVYIKGAGKLKDYPWLAKKTLQKEGIEKGRVYISESVSDVKYTRPKKFEEKVISIRSDGKDNNTSPNQYIFGSFYEPEIAETVSPLSPRAFSYYKFEYLGTFQDRDYSVSRIKVTPRVKGDNVVDGVFNIVEDWWSIHSMDIHTTRLGIDIYIKAVYAPIEDKAWLPVSHQFRVDGKVFGFEFEYKYLATVSDYKIKLNPALYVETDKMEVVDEKIHKQEARQARAAAPRRAPDNVKQLQERLSSGKEITRKELKTIMKDYEKQELRQQKEPEVISETVFEVDSAAFKKDSTYWASIRPVPLTPEEVKGYQKSDSTAEIEARKEAGDTLKQSKHAGFQPWDLLIGDSYKVSKHSHFKIHFPMPGFNTVEGWNVVYKVSFGTILQDTNKTRLSITPAFRYAFSRKVASGNLKFMLRNKVYRFEVEGGRYVRQYNADEPILPIVNDFMTLLLEENLMKLYERRYVDVLYRRNLSDFVSVEGTASWQRRHMLQNTTDYKWVDRKSIEDYTSNIPVNAELPDTSFPDHEAVTASVSVVTRPWLKYRIRNRQRYEVENSSPTLSFTYRKGISDLLGSDVDFDQLEVGAKHAFDIGVRGRLHFAVRAGTFLNDRRMYFMDYKHFLGNRTPFSTTDPVGSFRLLEYYTYSTPDRYLAGNVYYQFRRFLVTSFPFVRMMGIRENIFVNYLATPTSQNYTEVGYSIDGILRFFRLEGAVSFQDGQYRDYGFRVGIASYLTVNFSDN</sequence>
<organism evidence="2 3">
    <name type="scientific">Dawidia soli</name>
    <dbReference type="NCBI Taxonomy" id="2782352"/>
    <lineage>
        <taxon>Bacteria</taxon>
        <taxon>Pseudomonadati</taxon>
        <taxon>Bacteroidota</taxon>
        <taxon>Cytophagia</taxon>
        <taxon>Cytophagales</taxon>
        <taxon>Chryseotaleaceae</taxon>
        <taxon>Dawidia</taxon>
    </lineage>
</organism>
<dbReference type="Gene3D" id="2.60.40.1120">
    <property type="entry name" value="Carboxypeptidase-like, regulatory domain"/>
    <property type="match status" value="1"/>
</dbReference>
<dbReference type="Pfam" id="PF13715">
    <property type="entry name" value="CarbopepD_reg_2"/>
    <property type="match status" value="1"/>
</dbReference>
<accession>A0AAP2D955</accession>
<feature type="signal peptide" evidence="1">
    <location>
        <begin position="1"/>
        <end position="28"/>
    </location>
</feature>
<protein>
    <submittedName>
        <fullName evidence="2">Carboxypeptidase-like regulatory domain-containing protein</fullName>
    </submittedName>
</protein>